<keyword evidence="1" id="KW-0805">Transcription regulation</keyword>
<evidence type="ECO:0000256" key="2">
    <source>
        <dbReference type="ARBA" id="ARBA00023125"/>
    </source>
</evidence>
<keyword evidence="6" id="KW-1185">Reference proteome</keyword>
<evidence type="ECO:0000259" key="4">
    <source>
        <dbReference type="PROSITE" id="PS01124"/>
    </source>
</evidence>
<keyword evidence="3" id="KW-0804">Transcription</keyword>
<dbReference type="Gene3D" id="1.10.10.60">
    <property type="entry name" value="Homeodomain-like"/>
    <property type="match status" value="2"/>
</dbReference>
<keyword evidence="2" id="KW-0238">DNA-binding</keyword>
<dbReference type="InterPro" id="IPR009057">
    <property type="entry name" value="Homeodomain-like_sf"/>
</dbReference>
<accession>A0ABV5VQC5</accession>
<feature type="domain" description="HTH araC/xylS-type" evidence="4">
    <location>
        <begin position="189"/>
        <end position="287"/>
    </location>
</feature>
<organism evidence="5 6">
    <name type="scientific">Paenibacillus hodogayensis</name>
    <dbReference type="NCBI Taxonomy" id="279208"/>
    <lineage>
        <taxon>Bacteria</taxon>
        <taxon>Bacillati</taxon>
        <taxon>Bacillota</taxon>
        <taxon>Bacilli</taxon>
        <taxon>Bacillales</taxon>
        <taxon>Paenibacillaceae</taxon>
        <taxon>Paenibacillus</taxon>
    </lineage>
</organism>
<comment type="caution">
    <text evidence="5">The sequence shown here is derived from an EMBL/GenBank/DDBJ whole genome shotgun (WGS) entry which is preliminary data.</text>
</comment>
<evidence type="ECO:0000313" key="5">
    <source>
        <dbReference type="EMBL" id="MFB9750231.1"/>
    </source>
</evidence>
<dbReference type="Proteomes" id="UP001589619">
    <property type="component" value="Unassembled WGS sequence"/>
</dbReference>
<sequence>MANEKKNGSNGTCGYTEEAFLVHYAMRHGTVDGSTSHFHDNYELYYLLSGQRQYFIRDRVYRIEKGDLVFIPKYDLHRTLDAGPFHERMLLYFKDSFLDHETGEDEQLKNYVLQPFQRTVPVLRLPKDDRSEAEALFYKIIREMGNKRPGFQLYVKALVLELLVLVSRCAEQETESVFDFETPLQRKVAEISTFIRQNYKNPLTLSELSKQFYMSTYYLSRVFKEISGFSFIEYLNYIRIKEAQSLLHDSDLPIVQIAELVGFESVANFGRVFKQSVHLSPMQYRKMQRIRT</sequence>
<dbReference type="SMART" id="SM00342">
    <property type="entry name" value="HTH_ARAC"/>
    <property type="match status" value="1"/>
</dbReference>
<dbReference type="InterPro" id="IPR037923">
    <property type="entry name" value="HTH-like"/>
</dbReference>
<dbReference type="SUPFAM" id="SSF46689">
    <property type="entry name" value="Homeodomain-like"/>
    <property type="match status" value="2"/>
</dbReference>
<dbReference type="InterPro" id="IPR018060">
    <property type="entry name" value="HTH_AraC"/>
</dbReference>
<name>A0ABV5VQC5_9BACL</name>
<dbReference type="InterPro" id="IPR003313">
    <property type="entry name" value="AraC-bd"/>
</dbReference>
<dbReference type="Pfam" id="PF12833">
    <property type="entry name" value="HTH_18"/>
    <property type="match status" value="1"/>
</dbReference>
<gene>
    <name evidence="5" type="ORF">ACFFNY_01485</name>
</gene>
<protein>
    <submittedName>
        <fullName evidence="5">AraC family transcriptional regulator</fullName>
    </submittedName>
</protein>
<evidence type="ECO:0000313" key="6">
    <source>
        <dbReference type="Proteomes" id="UP001589619"/>
    </source>
</evidence>
<reference evidence="5 6" key="1">
    <citation type="submission" date="2024-09" db="EMBL/GenBank/DDBJ databases">
        <authorList>
            <person name="Sun Q."/>
            <person name="Mori K."/>
        </authorList>
    </citation>
    <scope>NUCLEOTIDE SEQUENCE [LARGE SCALE GENOMIC DNA]</scope>
    <source>
        <strain evidence="5 6">JCM 12520</strain>
    </source>
</reference>
<dbReference type="SUPFAM" id="SSF51215">
    <property type="entry name" value="Regulatory protein AraC"/>
    <property type="match status" value="1"/>
</dbReference>
<evidence type="ECO:0000256" key="3">
    <source>
        <dbReference type="ARBA" id="ARBA00023163"/>
    </source>
</evidence>
<dbReference type="EMBL" id="JBHMAG010000002">
    <property type="protein sequence ID" value="MFB9750231.1"/>
    <property type="molecule type" value="Genomic_DNA"/>
</dbReference>
<dbReference type="Gene3D" id="2.60.120.10">
    <property type="entry name" value="Jelly Rolls"/>
    <property type="match status" value="1"/>
</dbReference>
<dbReference type="InterPro" id="IPR014710">
    <property type="entry name" value="RmlC-like_jellyroll"/>
</dbReference>
<evidence type="ECO:0000256" key="1">
    <source>
        <dbReference type="ARBA" id="ARBA00023015"/>
    </source>
</evidence>
<dbReference type="PANTHER" id="PTHR43280">
    <property type="entry name" value="ARAC-FAMILY TRANSCRIPTIONAL REGULATOR"/>
    <property type="match status" value="1"/>
</dbReference>
<dbReference type="PROSITE" id="PS01124">
    <property type="entry name" value="HTH_ARAC_FAMILY_2"/>
    <property type="match status" value="1"/>
</dbReference>
<dbReference type="Pfam" id="PF02311">
    <property type="entry name" value="AraC_binding"/>
    <property type="match status" value="1"/>
</dbReference>
<proteinExistence type="predicted"/>
<dbReference type="RefSeq" id="WP_344916890.1">
    <property type="nucleotide sequence ID" value="NZ_BAAAYO010000021.1"/>
</dbReference>
<dbReference type="PANTHER" id="PTHR43280:SF28">
    <property type="entry name" value="HTH-TYPE TRANSCRIPTIONAL ACTIVATOR RHAS"/>
    <property type="match status" value="1"/>
</dbReference>